<comment type="caution">
    <text evidence="2">The sequence shown here is derived from an EMBL/GenBank/DDBJ whole genome shotgun (WGS) entry which is preliminary data.</text>
</comment>
<evidence type="ECO:0000313" key="2">
    <source>
        <dbReference type="EMBL" id="PIU41339.1"/>
    </source>
</evidence>
<dbReference type="InterPro" id="IPR016732">
    <property type="entry name" value="UCP018688"/>
</dbReference>
<dbReference type="EMBL" id="PEWV01000060">
    <property type="protein sequence ID" value="PIU41339.1"/>
    <property type="molecule type" value="Genomic_DNA"/>
</dbReference>
<evidence type="ECO:0000259" key="1">
    <source>
        <dbReference type="Pfam" id="PF09924"/>
    </source>
</evidence>
<dbReference type="Pfam" id="PF09924">
    <property type="entry name" value="LPG_synthase_C"/>
    <property type="match status" value="1"/>
</dbReference>
<dbReference type="PANTHER" id="PTHR41373">
    <property type="entry name" value="DUF2156 DOMAIN-CONTAINING PROTEIN"/>
    <property type="match status" value="1"/>
</dbReference>
<sequence length="296" mass="35620">MKIHKLNISDKKYFNKSLKLETHGLSSYAFENIFIWKKLFEIYWIKIEESLCIFFKDHAGCFMYLPPLSVQPSAKIIDEVFSIMDKMNNNKEISRIENAEERTLSFYKNLGYEYMPKSNDYVYKKEDLAQLKGDKFKSKRSSFNHFVKHYNFKYLPFSLKYKEECLKLYDFWSRQRGDKSQDSAYEYMLRDSKIALETMLKSYKYLDMVGRIVTVDSKFKAFTFGFELNHETFCILYEITDLSINGLAQFIFRQFSRELNYKYINTMDDSFLENIKKVKLSYRPSRLIPSYIIKRK</sequence>
<dbReference type="PANTHER" id="PTHR41373:SF1">
    <property type="entry name" value="PHOSPHATIDYLGLYCEROL LYSYLTRANSFERASE C-TERMINAL DOMAIN-CONTAINING PROTEIN"/>
    <property type="match status" value="1"/>
</dbReference>
<feature type="domain" description="Phosphatidylglycerol lysyltransferase C-terminal" evidence="1">
    <location>
        <begin position="26"/>
        <end position="293"/>
    </location>
</feature>
<dbReference type="PIRSF" id="PIRSF018688">
    <property type="entry name" value="UCP018688"/>
    <property type="match status" value="1"/>
</dbReference>
<organism evidence="2 3">
    <name type="scientific">Candidatus Aquitaenariimonas noxiae</name>
    <dbReference type="NCBI Taxonomy" id="1974741"/>
    <lineage>
        <taxon>Bacteria</taxon>
        <taxon>Pseudomonadati</taxon>
        <taxon>Candidatus Omnitrophota</taxon>
        <taxon>Candidatus Aquitaenariimonas</taxon>
    </lineage>
</organism>
<dbReference type="Gene3D" id="3.40.630.30">
    <property type="match status" value="1"/>
</dbReference>
<name>A0A2J0KU79_9BACT</name>
<proteinExistence type="predicted"/>
<protein>
    <recommendedName>
        <fullName evidence="1">Phosphatidylglycerol lysyltransferase C-terminal domain-containing protein</fullName>
    </recommendedName>
</protein>
<dbReference type="InterPro" id="IPR024320">
    <property type="entry name" value="LPG_synthase_C"/>
</dbReference>
<dbReference type="InterPro" id="IPR016181">
    <property type="entry name" value="Acyl_CoA_acyltransferase"/>
</dbReference>
<dbReference type="SUPFAM" id="SSF55729">
    <property type="entry name" value="Acyl-CoA N-acyltransferases (Nat)"/>
    <property type="match status" value="2"/>
</dbReference>
<gene>
    <name evidence="2" type="ORF">COS99_05625</name>
</gene>
<dbReference type="Proteomes" id="UP000230052">
    <property type="component" value="Unassembled WGS sequence"/>
</dbReference>
<dbReference type="AlphaFoldDB" id="A0A2J0KU79"/>
<evidence type="ECO:0000313" key="3">
    <source>
        <dbReference type="Proteomes" id="UP000230052"/>
    </source>
</evidence>
<reference evidence="2 3" key="1">
    <citation type="submission" date="2017-09" db="EMBL/GenBank/DDBJ databases">
        <title>Depth-based differentiation of microbial function through sediment-hosted aquifers and enrichment of novel symbionts in the deep terrestrial subsurface.</title>
        <authorList>
            <person name="Probst A.J."/>
            <person name="Ladd B."/>
            <person name="Jarett J.K."/>
            <person name="Geller-Mcgrath D.E."/>
            <person name="Sieber C.M."/>
            <person name="Emerson J.B."/>
            <person name="Anantharaman K."/>
            <person name="Thomas B.C."/>
            <person name="Malmstrom R."/>
            <person name="Stieglmeier M."/>
            <person name="Klingl A."/>
            <person name="Woyke T."/>
            <person name="Ryan C.M."/>
            <person name="Banfield J.F."/>
        </authorList>
    </citation>
    <scope>NUCLEOTIDE SEQUENCE [LARGE SCALE GENOMIC DNA]</scope>
    <source>
        <strain evidence="2">CG07_land_8_20_14_0_80_42_15</strain>
    </source>
</reference>
<accession>A0A2J0KU79</accession>